<name>A0A843TZC0_COLES</name>
<evidence type="ECO:0000313" key="3">
    <source>
        <dbReference type="Proteomes" id="UP000652761"/>
    </source>
</evidence>
<sequence length="67" mass="7725">MEREALAVAAASTPAQRKQAFFSSCLRLHLRLQLQQQPSSTDRVTQHQRRDQITSSRGRDCEHKRCC</sequence>
<dbReference type="Proteomes" id="UP000652761">
    <property type="component" value="Unassembled WGS sequence"/>
</dbReference>
<evidence type="ECO:0000313" key="2">
    <source>
        <dbReference type="EMBL" id="MQL74664.1"/>
    </source>
</evidence>
<keyword evidence="3" id="KW-1185">Reference proteome</keyword>
<comment type="caution">
    <text evidence="2">The sequence shown here is derived from an EMBL/GenBank/DDBJ whole genome shotgun (WGS) entry which is preliminary data.</text>
</comment>
<gene>
    <name evidence="2" type="ORF">Taro_007036</name>
</gene>
<organism evidence="2 3">
    <name type="scientific">Colocasia esculenta</name>
    <name type="common">Wild taro</name>
    <name type="synonym">Arum esculentum</name>
    <dbReference type="NCBI Taxonomy" id="4460"/>
    <lineage>
        <taxon>Eukaryota</taxon>
        <taxon>Viridiplantae</taxon>
        <taxon>Streptophyta</taxon>
        <taxon>Embryophyta</taxon>
        <taxon>Tracheophyta</taxon>
        <taxon>Spermatophyta</taxon>
        <taxon>Magnoliopsida</taxon>
        <taxon>Liliopsida</taxon>
        <taxon>Araceae</taxon>
        <taxon>Aroideae</taxon>
        <taxon>Colocasieae</taxon>
        <taxon>Colocasia</taxon>
    </lineage>
</organism>
<protein>
    <submittedName>
        <fullName evidence="2">Uncharacterized protein</fullName>
    </submittedName>
</protein>
<evidence type="ECO:0000256" key="1">
    <source>
        <dbReference type="SAM" id="MobiDB-lite"/>
    </source>
</evidence>
<dbReference type="AlphaFoldDB" id="A0A843TZC0"/>
<dbReference type="EMBL" id="NMUH01000218">
    <property type="protein sequence ID" value="MQL74664.1"/>
    <property type="molecule type" value="Genomic_DNA"/>
</dbReference>
<proteinExistence type="predicted"/>
<feature type="compositionally biased region" description="Basic and acidic residues" evidence="1">
    <location>
        <begin position="44"/>
        <end position="67"/>
    </location>
</feature>
<reference evidence="2" key="1">
    <citation type="submission" date="2017-07" db="EMBL/GenBank/DDBJ databases">
        <title>Taro Niue Genome Assembly and Annotation.</title>
        <authorList>
            <person name="Atibalentja N."/>
            <person name="Keating K."/>
            <person name="Fields C.J."/>
        </authorList>
    </citation>
    <scope>NUCLEOTIDE SEQUENCE</scope>
    <source>
        <strain evidence="2">Niue_2</strain>
        <tissue evidence="2">Leaf</tissue>
    </source>
</reference>
<feature type="region of interest" description="Disordered" evidence="1">
    <location>
        <begin position="36"/>
        <end position="67"/>
    </location>
</feature>
<accession>A0A843TZC0</accession>